<protein>
    <submittedName>
        <fullName evidence="2">Preprotein translocase SecA</fullName>
    </submittedName>
</protein>
<organism evidence="2 3">
    <name type="scientific">Longimycelium tulufanense</name>
    <dbReference type="NCBI Taxonomy" id="907463"/>
    <lineage>
        <taxon>Bacteria</taxon>
        <taxon>Bacillati</taxon>
        <taxon>Actinomycetota</taxon>
        <taxon>Actinomycetes</taxon>
        <taxon>Pseudonocardiales</taxon>
        <taxon>Pseudonocardiaceae</taxon>
        <taxon>Longimycelium</taxon>
    </lineage>
</organism>
<evidence type="ECO:0000256" key="1">
    <source>
        <dbReference type="SAM" id="MobiDB-lite"/>
    </source>
</evidence>
<comment type="caution">
    <text evidence="2">The sequence shown here is derived from an EMBL/GenBank/DDBJ whole genome shotgun (WGS) entry which is preliminary data.</text>
</comment>
<dbReference type="InterPro" id="IPR004027">
    <property type="entry name" value="SEC_C_motif"/>
</dbReference>
<dbReference type="EMBL" id="BMMK01000033">
    <property type="protein sequence ID" value="GGM74881.1"/>
    <property type="molecule type" value="Genomic_DNA"/>
</dbReference>
<name>A0A8J3CJ45_9PSEU</name>
<dbReference type="SUPFAM" id="SSF48452">
    <property type="entry name" value="TPR-like"/>
    <property type="match status" value="1"/>
</dbReference>
<proteinExistence type="predicted"/>
<keyword evidence="3" id="KW-1185">Reference proteome</keyword>
<dbReference type="SUPFAM" id="SSF103642">
    <property type="entry name" value="Sec-C motif"/>
    <property type="match status" value="1"/>
</dbReference>
<dbReference type="PANTHER" id="PTHR33747">
    <property type="entry name" value="UPF0225 PROTEIN SCO1677"/>
    <property type="match status" value="1"/>
</dbReference>
<dbReference type="AlphaFoldDB" id="A0A8J3CJ45"/>
<dbReference type="InterPro" id="IPR011990">
    <property type="entry name" value="TPR-like_helical_dom_sf"/>
</dbReference>
<dbReference type="Pfam" id="PF02810">
    <property type="entry name" value="SEC-C"/>
    <property type="match status" value="1"/>
</dbReference>
<dbReference type="Proteomes" id="UP000637578">
    <property type="component" value="Unassembled WGS sequence"/>
</dbReference>
<gene>
    <name evidence="2" type="ORF">GCM10012275_52000</name>
</gene>
<accession>A0A8J3CJ45</accession>
<reference evidence="2" key="2">
    <citation type="submission" date="2020-09" db="EMBL/GenBank/DDBJ databases">
        <authorList>
            <person name="Sun Q."/>
            <person name="Zhou Y."/>
        </authorList>
    </citation>
    <scope>NUCLEOTIDE SEQUENCE</scope>
    <source>
        <strain evidence="2">CGMCC 4.5737</strain>
    </source>
</reference>
<dbReference type="Gene3D" id="3.10.450.50">
    <property type="match status" value="1"/>
</dbReference>
<dbReference type="Gene3D" id="1.25.40.10">
    <property type="entry name" value="Tetratricopeptide repeat domain"/>
    <property type="match status" value="1"/>
</dbReference>
<sequence>MTAVTASEHVTRARACEQEAESSPEERAELLLEAAGEWHLAGDPYRADELYRRVVDTDGPAEARALYAGFLFDIGRAEDARAQLAELWAGRPTEPEPYQLAAEVLEETGELHAALRWVNAGLTRSYGALPDPDAEDVLDDLVLLDLLVTRHQLRDALGQPPDDWDGVAVLAQEELVARLHEVEALPGEDEEVPMQPVGPVAVLYWPPEQLTEVLRRWPDSYPDFARVADPHAEHRREVENALREAAGTLMVATGDVEDFAEFVTANDLDPQERRTRAHYAADLARRGRATSWPPGRNEPCWCGSGRKYKRCCGSPVVAVT</sequence>
<dbReference type="PANTHER" id="PTHR33747:SF1">
    <property type="entry name" value="ADENYLATE CYCLASE-ASSOCIATED CAP C-TERMINAL DOMAIN-CONTAINING PROTEIN"/>
    <property type="match status" value="1"/>
</dbReference>
<evidence type="ECO:0000313" key="3">
    <source>
        <dbReference type="Proteomes" id="UP000637578"/>
    </source>
</evidence>
<reference evidence="2" key="1">
    <citation type="journal article" date="2014" name="Int. J. Syst. Evol. Microbiol.">
        <title>Complete genome sequence of Corynebacterium casei LMG S-19264T (=DSM 44701T), isolated from a smear-ripened cheese.</title>
        <authorList>
            <consortium name="US DOE Joint Genome Institute (JGI-PGF)"/>
            <person name="Walter F."/>
            <person name="Albersmeier A."/>
            <person name="Kalinowski J."/>
            <person name="Ruckert C."/>
        </authorList>
    </citation>
    <scope>NUCLEOTIDE SEQUENCE</scope>
    <source>
        <strain evidence="2">CGMCC 4.5737</strain>
    </source>
</reference>
<feature type="region of interest" description="Disordered" evidence="1">
    <location>
        <begin position="1"/>
        <end position="24"/>
    </location>
</feature>
<evidence type="ECO:0000313" key="2">
    <source>
        <dbReference type="EMBL" id="GGM74881.1"/>
    </source>
</evidence>
<dbReference type="RefSeq" id="WP_189061046.1">
    <property type="nucleotide sequence ID" value="NZ_BMMK01000033.1"/>
</dbReference>